<sequence>MNYNYLIYEEKEGISYIKLNNPRQRNCFTDELNDELVALLRCLNERDEVKVILLSAVGEVFSAGANLKAFEKDTELSPAQHYLRLRNSLDLYKCINALHKPLIIGVNGSAYGGGVGLVAAAHLAVAADTAAFRLTEINLGLAPFVIYPFIKEALGSKKALELMLTAEKFNASQALEFGLVNKVVPIEDLESTLWAYGERFARLSPLAVDLALKIHNFNREVDFDKMVETMGVYRIIAFTSHDLKEGINSFLEKRPADFKGI</sequence>
<dbReference type="Proteomes" id="UP000006346">
    <property type="component" value="Chromosome"/>
</dbReference>
<keyword evidence="3" id="KW-1185">Reference proteome</keyword>
<dbReference type="RefSeq" id="WP_014183887.1">
    <property type="nucleotide sequence ID" value="NC_016584.1"/>
</dbReference>
<dbReference type="SUPFAM" id="SSF52096">
    <property type="entry name" value="ClpP/crotonase"/>
    <property type="match status" value="1"/>
</dbReference>
<reference evidence="2 3" key="2">
    <citation type="journal article" date="2012" name="J. Bacteriol.">
        <title>Complete genome sequences of Desulfosporosinus orientis DSM765T, Desulfosporosinus youngiae DSM17734T, Desulfosporosinus meridiei DSM13257T, and Desulfosporosinus acidiphilus DSM22704T.</title>
        <authorList>
            <person name="Pester M."/>
            <person name="Brambilla E."/>
            <person name="Alazard D."/>
            <person name="Rattei T."/>
            <person name="Weinmaier T."/>
            <person name="Han J."/>
            <person name="Lucas S."/>
            <person name="Lapidus A."/>
            <person name="Cheng J.F."/>
            <person name="Goodwin L."/>
            <person name="Pitluck S."/>
            <person name="Peters L."/>
            <person name="Ovchinnikova G."/>
            <person name="Teshima H."/>
            <person name="Detter J.C."/>
            <person name="Han C.S."/>
            <person name="Tapia R."/>
            <person name="Land M.L."/>
            <person name="Hauser L."/>
            <person name="Kyrpides N.C."/>
            <person name="Ivanova N.N."/>
            <person name="Pagani I."/>
            <person name="Huntmann M."/>
            <person name="Wei C.L."/>
            <person name="Davenport K.W."/>
            <person name="Daligault H."/>
            <person name="Chain P.S."/>
            <person name="Chen A."/>
            <person name="Mavromatis K."/>
            <person name="Markowitz V."/>
            <person name="Szeto E."/>
            <person name="Mikhailova N."/>
            <person name="Pati A."/>
            <person name="Wagner M."/>
            <person name="Woyke T."/>
            <person name="Ollivier B."/>
            <person name="Klenk H.P."/>
            <person name="Spring S."/>
            <person name="Loy A."/>
        </authorList>
    </citation>
    <scope>NUCLEOTIDE SEQUENCE [LARGE SCALE GENOMIC DNA]</scope>
    <source>
        <strain evidence="3">ATCC 19365 / DSM 765 / NCIMB 8382 / VKM B-1628</strain>
    </source>
</reference>
<dbReference type="Gene3D" id="1.10.12.10">
    <property type="entry name" value="Lyase 2-enoyl-coa Hydratase, Chain A, domain 2"/>
    <property type="match status" value="1"/>
</dbReference>
<protein>
    <submittedName>
        <fullName evidence="2">Enoyl-CoA hydratase/carnithine racemase</fullName>
    </submittedName>
</protein>
<gene>
    <name evidence="2" type="ordered locus">Desor_1410</name>
</gene>
<dbReference type="PANTHER" id="PTHR42964">
    <property type="entry name" value="ENOYL-COA HYDRATASE"/>
    <property type="match status" value="1"/>
</dbReference>
<dbReference type="KEGG" id="dor:Desor_1410"/>
<dbReference type="GO" id="GO:0003824">
    <property type="term" value="F:catalytic activity"/>
    <property type="evidence" value="ECO:0007669"/>
    <property type="project" value="UniProtKB-ARBA"/>
</dbReference>
<dbReference type="PATRIC" id="fig|768706.3.peg.1396"/>
<dbReference type="InterPro" id="IPR051683">
    <property type="entry name" value="Enoyl-CoA_Hydratase/Isomerase"/>
</dbReference>
<proteinExistence type="inferred from homology"/>
<dbReference type="eggNOG" id="COG1024">
    <property type="taxonomic scope" value="Bacteria"/>
</dbReference>
<dbReference type="InterPro" id="IPR014748">
    <property type="entry name" value="Enoyl-CoA_hydra_C"/>
</dbReference>
<dbReference type="Gene3D" id="3.90.226.10">
    <property type="entry name" value="2-enoyl-CoA Hydratase, Chain A, domain 1"/>
    <property type="match status" value="1"/>
</dbReference>
<dbReference type="CDD" id="cd06558">
    <property type="entry name" value="crotonase-like"/>
    <property type="match status" value="1"/>
</dbReference>
<evidence type="ECO:0000256" key="1">
    <source>
        <dbReference type="ARBA" id="ARBA00005254"/>
    </source>
</evidence>
<dbReference type="Pfam" id="PF00378">
    <property type="entry name" value="ECH_1"/>
    <property type="match status" value="1"/>
</dbReference>
<dbReference type="InterPro" id="IPR001753">
    <property type="entry name" value="Enoyl-CoA_hydra/iso"/>
</dbReference>
<dbReference type="PANTHER" id="PTHR42964:SF1">
    <property type="entry name" value="POLYKETIDE BIOSYNTHESIS ENOYL-COA HYDRATASE PKSH-RELATED"/>
    <property type="match status" value="1"/>
</dbReference>
<dbReference type="HOGENOM" id="CLU_009834_7_7_9"/>
<dbReference type="EMBL" id="CP003108">
    <property type="protein sequence ID" value="AET67068.1"/>
    <property type="molecule type" value="Genomic_DNA"/>
</dbReference>
<evidence type="ECO:0000313" key="2">
    <source>
        <dbReference type="EMBL" id="AET67068.1"/>
    </source>
</evidence>
<name>G7W8C8_DESOD</name>
<accession>G7W8C8</accession>
<dbReference type="InterPro" id="IPR029045">
    <property type="entry name" value="ClpP/crotonase-like_dom_sf"/>
</dbReference>
<reference evidence="3" key="1">
    <citation type="submission" date="2011-11" db="EMBL/GenBank/DDBJ databases">
        <title>Complete sequence of Desulfosporosinus orientis DSM 765.</title>
        <authorList>
            <person name="Lucas S."/>
            <person name="Han J."/>
            <person name="Lapidus A."/>
            <person name="Cheng J.-F."/>
            <person name="Goodwin L."/>
            <person name="Pitluck S."/>
            <person name="Peters L."/>
            <person name="Ovchinnikova G."/>
            <person name="Teshima H."/>
            <person name="Detter J.C."/>
            <person name="Han C."/>
            <person name="Tapia R."/>
            <person name="Land M."/>
            <person name="Hauser L."/>
            <person name="Kyrpides N."/>
            <person name="Ivanova N."/>
            <person name="Pagani I."/>
            <person name="Pester M."/>
            <person name="Spring S."/>
            <person name="Ollivier B."/>
            <person name="Rattei T."/>
            <person name="Klenk H.-P."/>
            <person name="Wagner M."/>
            <person name="Loy A."/>
            <person name="Woyke T."/>
        </authorList>
    </citation>
    <scope>NUCLEOTIDE SEQUENCE [LARGE SCALE GENOMIC DNA]</scope>
    <source>
        <strain evidence="3">ATCC 19365 / DSM 765 / NCIMB 8382 / VKM B-1628</strain>
    </source>
</reference>
<dbReference type="AlphaFoldDB" id="G7W8C8"/>
<comment type="similarity">
    <text evidence="1">Belongs to the enoyl-CoA hydratase/isomerase family.</text>
</comment>
<dbReference type="STRING" id="768706.Desor_1410"/>
<organism evidence="2 3">
    <name type="scientific">Desulfosporosinus orientis (strain ATCC 19365 / DSM 765 / NCIMB 8382 / VKM B-1628 / Singapore I)</name>
    <name type="common">Desulfotomaculum orientis</name>
    <dbReference type="NCBI Taxonomy" id="768706"/>
    <lineage>
        <taxon>Bacteria</taxon>
        <taxon>Bacillati</taxon>
        <taxon>Bacillota</taxon>
        <taxon>Clostridia</taxon>
        <taxon>Eubacteriales</taxon>
        <taxon>Desulfitobacteriaceae</taxon>
        <taxon>Desulfosporosinus</taxon>
    </lineage>
</organism>
<dbReference type="OrthoDB" id="9775794at2"/>
<evidence type="ECO:0000313" key="3">
    <source>
        <dbReference type="Proteomes" id="UP000006346"/>
    </source>
</evidence>